<dbReference type="InterPro" id="IPR029058">
    <property type="entry name" value="AB_hydrolase_fold"/>
</dbReference>
<name>A0A3S3ULS7_9SPHI</name>
<dbReference type="EMBL" id="SBIW01000008">
    <property type="protein sequence ID" value="RWY49392.1"/>
    <property type="molecule type" value="Genomic_DNA"/>
</dbReference>
<keyword evidence="2" id="KW-0378">Hydrolase</keyword>
<dbReference type="PANTHER" id="PTHR46331">
    <property type="entry name" value="VALACYCLOVIR HYDROLASE"/>
    <property type="match status" value="1"/>
</dbReference>
<dbReference type="AlphaFoldDB" id="A0A3S3ULS7"/>
<dbReference type="OrthoDB" id="2247630at2"/>
<dbReference type="RefSeq" id="WP_128535464.1">
    <property type="nucleotide sequence ID" value="NZ_SBIW01000008.1"/>
</dbReference>
<dbReference type="InterPro" id="IPR000073">
    <property type="entry name" value="AB_hydrolase_1"/>
</dbReference>
<reference evidence="2 3" key="1">
    <citation type="submission" date="2019-01" db="EMBL/GenBank/DDBJ databases">
        <title>Mucilaginibacter antarcticum sp. nov., isolated from antarctic soil.</title>
        <authorList>
            <person name="Yan Y.-Q."/>
            <person name="Du Z.-J."/>
        </authorList>
    </citation>
    <scope>NUCLEOTIDE SEQUENCE [LARGE SCALE GENOMIC DNA]</scope>
    <source>
        <strain evidence="2 3">F01003</strain>
    </source>
</reference>
<dbReference type="PANTHER" id="PTHR46331:SF2">
    <property type="entry name" value="VALACYCLOVIR HYDROLASE"/>
    <property type="match status" value="1"/>
</dbReference>
<evidence type="ECO:0000313" key="3">
    <source>
        <dbReference type="Proteomes" id="UP000286701"/>
    </source>
</evidence>
<dbReference type="PROSITE" id="PS51257">
    <property type="entry name" value="PROKAR_LIPOPROTEIN"/>
    <property type="match status" value="1"/>
</dbReference>
<organism evidence="2 3">
    <name type="scientific">Mucilaginibacter gilvus</name>
    <dbReference type="NCBI Taxonomy" id="2305909"/>
    <lineage>
        <taxon>Bacteria</taxon>
        <taxon>Pseudomonadati</taxon>
        <taxon>Bacteroidota</taxon>
        <taxon>Sphingobacteriia</taxon>
        <taxon>Sphingobacteriales</taxon>
        <taxon>Sphingobacteriaceae</taxon>
        <taxon>Mucilaginibacter</taxon>
    </lineage>
</organism>
<evidence type="ECO:0000259" key="1">
    <source>
        <dbReference type="Pfam" id="PF12697"/>
    </source>
</evidence>
<dbReference type="Gene3D" id="3.40.50.1820">
    <property type="entry name" value="alpha/beta hydrolase"/>
    <property type="match status" value="1"/>
</dbReference>
<dbReference type="Pfam" id="PF12697">
    <property type="entry name" value="Abhydrolase_6"/>
    <property type="match status" value="1"/>
</dbReference>
<accession>A0A3S3ULS7</accession>
<feature type="domain" description="AB hydrolase-1" evidence="1">
    <location>
        <begin position="66"/>
        <end position="269"/>
    </location>
</feature>
<proteinExistence type="predicted"/>
<dbReference type="SUPFAM" id="SSF53474">
    <property type="entry name" value="alpha/beta-Hydrolases"/>
    <property type="match status" value="1"/>
</dbReference>
<dbReference type="Proteomes" id="UP000286701">
    <property type="component" value="Unassembled WGS sequence"/>
</dbReference>
<comment type="caution">
    <text evidence="2">The sequence shown here is derived from an EMBL/GenBank/DDBJ whole genome shotgun (WGS) entry which is preliminary data.</text>
</comment>
<evidence type="ECO:0000313" key="2">
    <source>
        <dbReference type="EMBL" id="RWY49392.1"/>
    </source>
</evidence>
<sequence>MKTANKIQQAIYLFIIAAFMCACEDTASNKTSTPNITNMKTDSITGYKNVNGIKMYYEIHGKGMPLVLIHGGGSTIRTTFGRSLPLFALHRQVIAVELQGNGHTSDRNAPYSFEQDAADVAELLKQLGIKQVDFMGFSNGGHTTLQIAMSYPQLTRKIVVASAFTKREGAQPWFWDFMSKASFKDMPQHYKDEFRSINPDPQALQNMHDKSLRRMQQFKGWPDDAIRSIKVPTLIITGDADVAPPEHAIEITHLIHGAKLAVFPGGHGAYLGELVNGKKGSKVPELTVAVVEEFLDTKE</sequence>
<keyword evidence="3" id="KW-1185">Reference proteome</keyword>
<protein>
    <submittedName>
        <fullName evidence="2">Alpha/beta hydrolase</fullName>
    </submittedName>
</protein>
<gene>
    <name evidence="2" type="ORF">EPL05_18460</name>
</gene>
<dbReference type="GO" id="GO:0017171">
    <property type="term" value="F:serine hydrolase activity"/>
    <property type="evidence" value="ECO:0007669"/>
    <property type="project" value="TreeGrafter"/>
</dbReference>